<evidence type="ECO:0000313" key="2">
    <source>
        <dbReference type="EMBL" id="SFG56281.1"/>
    </source>
</evidence>
<sequence>MNSLVIGDLHGRNVWEKIPDLSTFDQVVLLGDYFDAKEDITEEMQVENFLKVLDFKKSNPEKVRLLTGNHDYHYFPFSDAVFSGYSETLNAKVSKLLDQAYQDGVLDAICLINHFLISHAGVTKTWFSEKIGNPEKLQLLEIEDAIAKLWRVQPNAFGFDNRPGAWPDGDDIFQSPFSVRPGSLNRDRIPNCIHVIGHTQVQKITMIGNNLILCDALGYSREALIIRDSTVTVMEF</sequence>
<dbReference type="SUPFAM" id="SSF56300">
    <property type="entry name" value="Metallo-dependent phosphatases"/>
    <property type="match status" value="1"/>
</dbReference>
<dbReference type="OrthoDB" id="9808081at2"/>
<keyword evidence="3" id="KW-1185">Reference proteome</keyword>
<dbReference type="Pfam" id="PF00149">
    <property type="entry name" value="Metallophos"/>
    <property type="match status" value="1"/>
</dbReference>
<dbReference type="InterPro" id="IPR004843">
    <property type="entry name" value="Calcineurin-like_PHP"/>
</dbReference>
<dbReference type="Gene3D" id="3.60.21.10">
    <property type="match status" value="1"/>
</dbReference>
<proteinExistence type="predicted"/>
<gene>
    <name evidence="2" type="ORF">SAMN04487988_10568</name>
</gene>
<evidence type="ECO:0000313" key="3">
    <source>
        <dbReference type="Proteomes" id="UP000199642"/>
    </source>
</evidence>
<dbReference type="AlphaFoldDB" id="A0A1I2T1Y4"/>
<protein>
    <submittedName>
        <fullName evidence="2">Calcineurin-like phosphoesterase</fullName>
    </submittedName>
</protein>
<dbReference type="RefSeq" id="WP_092790617.1">
    <property type="nucleotide sequence ID" value="NZ_FOPC01000005.1"/>
</dbReference>
<reference evidence="3" key="1">
    <citation type="submission" date="2016-10" db="EMBL/GenBank/DDBJ databases">
        <authorList>
            <person name="Varghese N."/>
            <person name="Submissions S."/>
        </authorList>
    </citation>
    <scope>NUCLEOTIDE SEQUENCE [LARGE SCALE GENOMIC DNA]</scope>
    <source>
        <strain evidence="3">DSM 19315</strain>
    </source>
</reference>
<dbReference type="Proteomes" id="UP000199642">
    <property type="component" value="Unassembled WGS sequence"/>
</dbReference>
<dbReference type="GO" id="GO:0016787">
    <property type="term" value="F:hydrolase activity"/>
    <property type="evidence" value="ECO:0007669"/>
    <property type="project" value="InterPro"/>
</dbReference>
<name>A0A1I2T1Y4_9BACT</name>
<feature type="domain" description="Calcineurin-like phosphoesterase" evidence="1">
    <location>
        <begin position="3"/>
        <end position="136"/>
    </location>
</feature>
<accession>A0A1I2T1Y4</accession>
<dbReference type="STRING" id="435880.SAMN04487988_10568"/>
<evidence type="ECO:0000259" key="1">
    <source>
        <dbReference type="Pfam" id="PF00149"/>
    </source>
</evidence>
<organism evidence="2 3">
    <name type="scientific">Algoriphagus hitonicola</name>
    <dbReference type="NCBI Taxonomy" id="435880"/>
    <lineage>
        <taxon>Bacteria</taxon>
        <taxon>Pseudomonadati</taxon>
        <taxon>Bacteroidota</taxon>
        <taxon>Cytophagia</taxon>
        <taxon>Cytophagales</taxon>
        <taxon>Cyclobacteriaceae</taxon>
        <taxon>Algoriphagus</taxon>
    </lineage>
</organism>
<dbReference type="InterPro" id="IPR029052">
    <property type="entry name" value="Metallo-depent_PP-like"/>
</dbReference>
<dbReference type="EMBL" id="FOPC01000005">
    <property type="protein sequence ID" value="SFG56281.1"/>
    <property type="molecule type" value="Genomic_DNA"/>
</dbReference>